<evidence type="ECO:0000313" key="2">
    <source>
        <dbReference type="EMBL" id="MDT7829272.1"/>
    </source>
</evidence>
<organism evidence="2 3">
    <name type="scientific">Pricia mediterranea</name>
    <dbReference type="NCBI Taxonomy" id="3076079"/>
    <lineage>
        <taxon>Bacteria</taxon>
        <taxon>Pseudomonadati</taxon>
        <taxon>Bacteroidota</taxon>
        <taxon>Flavobacteriia</taxon>
        <taxon>Flavobacteriales</taxon>
        <taxon>Flavobacteriaceae</taxon>
        <taxon>Pricia</taxon>
    </lineage>
</organism>
<gene>
    <name evidence="2" type="ORF">RQM65_11395</name>
</gene>
<accession>A0ABU3L881</accession>
<protein>
    <recommendedName>
        <fullName evidence="4">Phage tail tape measure protein</fullName>
    </recommendedName>
</protein>
<dbReference type="EMBL" id="JAVTTP010000001">
    <property type="protein sequence ID" value="MDT7829272.1"/>
    <property type="molecule type" value="Genomic_DNA"/>
</dbReference>
<evidence type="ECO:0000313" key="3">
    <source>
        <dbReference type="Proteomes" id="UP001250656"/>
    </source>
</evidence>
<keyword evidence="1" id="KW-0812">Transmembrane</keyword>
<reference evidence="2 3" key="1">
    <citation type="submission" date="2023-09" db="EMBL/GenBank/DDBJ databases">
        <title>Novel taxa isolated from Blanes Bay.</title>
        <authorList>
            <person name="Rey-Velasco X."/>
            <person name="Lucena T."/>
        </authorList>
    </citation>
    <scope>NUCLEOTIDE SEQUENCE [LARGE SCALE GENOMIC DNA]</scope>
    <source>
        <strain evidence="2 3">S334</strain>
    </source>
</reference>
<comment type="caution">
    <text evidence="2">The sequence shown here is derived from an EMBL/GenBank/DDBJ whole genome shotgun (WGS) entry which is preliminary data.</text>
</comment>
<proteinExistence type="predicted"/>
<keyword evidence="3" id="KW-1185">Reference proteome</keyword>
<keyword evidence="1" id="KW-0472">Membrane</keyword>
<name>A0ABU3L881_9FLAO</name>
<dbReference type="Proteomes" id="UP001250656">
    <property type="component" value="Unassembled WGS sequence"/>
</dbReference>
<feature type="transmembrane region" description="Helical" evidence="1">
    <location>
        <begin position="36"/>
        <end position="58"/>
    </location>
</feature>
<dbReference type="RefSeq" id="WP_314015100.1">
    <property type="nucleotide sequence ID" value="NZ_JAVTTP010000001.1"/>
</dbReference>
<sequence length="87" mass="9194">MDFTGSFQTMLDGYRNGDILQVKEAFNGIKGATKAALAFIATPIGVAIAALVGIGAAAKQWFDYNSQIVEALRLTQQITGLTDQAAD</sequence>
<evidence type="ECO:0008006" key="4">
    <source>
        <dbReference type="Google" id="ProtNLM"/>
    </source>
</evidence>
<keyword evidence="1" id="KW-1133">Transmembrane helix</keyword>
<evidence type="ECO:0000256" key="1">
    <source>
        <dbReference type="SAM" id="Phobius"/>
    </source>
</evidence>